<evidence type="ECO:0000256" key="1">
    <source>
        <dbReference type="SAM" id="MobiDB-lite"/>
    </source>
</evidence>
<gene>
    <name evidence="2" type="ORF">GE061_008302</name>
</gene>
<reference evidence="2" key="1">
    <citation type="journal article" date="2021" name="Mol. Ecol. Resour.">
        <title>Apolygus lucorum genome provides insights into omnivorousness and mesophyll feeding.</title>
        <authorList>
            <person name="Liu Y."/>
            <person name="Liu H."/>
            <person name="Wang H."/>
            <person name="Huang T."/>
            <person name="Liu B."/>
            <person name="Yang B."/>
            <person name="Yin L."/>
            <person name="Li B."/>
            <person name="Zhang Y."/>
            <person name="Zhang S."/>
            <person name="Jiang F."/>
            <person name="Zhang X."/>
            <person name="Ren Y."/>
            <person name="Wang B."/>
            <person name="Wang S."/>
            <person name="Lu Y."/>
            <person name="Wu K."/>
            <person name="Fan W."/>
            <person name="Wang G."/>
        </authorList>
    </citation>
    <scope>NUCLEOTIDE SEQUENCE</scope>
    <source>
        <strain evidence="2">12Hb</strain>
    </source>
</reference>
<proteinExistence type="predicted"/>
<sequence length="269" mass="29686">MDRKHPSVSTKQSARVADPNDPHPHPVNTRTPEQPPDSGASSPRALSSRNDHPQVNQPSEPPKKKPSQAFISGIDSLTQEDWQIAEEMVEILHPMKQLTELMSGEKFTTASSAIVYVEDVYAKFKTMLSCAHQPACKNLIEDLMAGITSRLGNLKLSKTLLVSTFLDPRFKNVPFDADTAEQAKKLVTNLVANLIKAEQEKKSQPQPGCEEAAKLASVGSFLSTFREKAAKYKPVDSRLIGLRHDPQKPVLGRVKAFGKYLESGTPYLK</sequence>
<dbReference type="SUPFAM" id="SSF53098">
    <property type="entry name" value="Ribonuclease H-like"/>
    <property type="match status" value="1"/>
</dbReference>
<dbReference type="InterPro" id="IPR012337">
    <property type="entry name" value="RNaseH-like_sf"/>
</dbReference>
<dbReference type="OrthoDB" id="6611047at2759"/>
<organism evidence="2 3">
    <name type="scientific">Apolygus lucorum</name>
    <name type="common">Small green plant bug</name>
    <name type="synonym">Lygocoris lucorum</name>
    <dbReference type="NCBI Taxonomy" id="248454"/>
    <lineage>
        <taxon>Eukaryota</taxon>
        <taxon>Metazoa</taxon>
        <taxon>Ecdysozoa</taxon>
        <taxon>Arthropoda</taxon>
        <taxon>Hexapoda</taxon>
        <taxon>Insecta</taxon>
        <taxon>Pterygota</taxon>
        <taxon>Neoptera</taxon>
        <taxon>Paraneoptera</taxon>
        <taxon>Hemiptera</taxon>
        <taxon>Heteroptera</taxon>
        <taxon>Panheteroptera</taxon>
        <taxon>Cimicomorpha</taxon>
        <taxon>Miridae</taxon>
        <taxon>Mirini</taxon>
        <taxon>Apolygus</taxon>
    </lineage>
</organism>
<keyword evidence="3" id="KW-1185">Reference proteome</keyword>
<feature type="compositionally biased region" description="Polar residues" evidence="1">
    <location>
        <begin position="39"/>
        <end position="58"/>
    </location>
</feature>
<protein>
    <submittedName>
        <fullName evidence="2">Uncharacterized protein</fullName>
    </submittedName>
</protein>
<dbReference type="EMBL" id="WIXP02000016">
    <property type="protein sequence ID" value="KAF6198554.1"/>
    <property type="molecule type" value="Genomic_DNA"/>
</dbReference>
<dbReference type="AlphaFoldDB" id="A0A8S9WQP9"/>
<dbReference type="Proteomes" id="UP000466442">
    <property type="component" value="Linkage Group LG16"/>
</dbReference>
<evidence type="ECO:0000313" key="3">
    <source>
        <dbReference type="Proteomes" id="UP000466442"/>
    </source>
</evidence>
<comment type="caution">
    <text evidence="2">The sequence shown here is derived from an EMBL/GenBank/DDBJ whole genome shotgun (WGS) entry which is preliminary data.</text>
</comment>
<accession>A0A8S9WQP9</accession>
<feature type="region of interest" description="Disordered" evidence="1">
    <location>
        <begin position="1"/>
        <end position="68"/>
    </location>
</feature>
<evidence type="ECO:0000313" key="2">
    <source>
        <dbReference type="EMBL" id="KAF6198554.1"/>
    </source>
</evidence>
<name>A0A8S9WQP9_APOLU</name>